<comment type="function">
    <text evidence="1 12">Catalyzes the methylthiolation of N6-(dimethylallyl)adenosine (i(6)A), leading to the formation of 2-methylthio-N6-(dimethylallyl)adenosine (ms(2)i(6)A) at position 37 in tRNAs that read codons beginning with uridine.</text>
</comment>
<dbReference type="InterPro" id="IPR013848">
    <property type="entry name" value="Methylthiotransferase_N"/>
</dbReference>
<gene>
    <name evidence="12 16" type="primary">miaB</name>
    <name evidence="16" type="ORF">E3J62_07470</name>
</gene>
<dbReference type="FunFam" id="3.40.50.12160:FF:000003">
    <property type="entry name" value="CDK5 regulatory subunit-associated protein 1"/>
    <property type="match status" value="1"/>
</dbReference>
<dbReference type="AlphaFoldDB" id="A0A523USS7"/>
<feature type="domain" description="MTTase N-terminal" evidence="14">
    <location>
        <begin position="15"/>
        <end position="131"/>
    </location>
</feature>
<dbReference type="SUPFAM" id="SSF102114">
    <property type="entry name" value="Radical SAM enzymes"/>
    <property type="match status" value="1"/>
</dbReference>
<comment type="caution">
    <text evidence="16">The sequence shown here is derived from an EMBL/GenBank/DDBJ whole genome shotgun (WGS) entry which is preliminary data.</text>
</comment>
<dbReference type="InterPro" id="IPR002792">
    <property type="entry name" value="TRAM_dom"/>
</dbReference>
<evidence type="ECO:0000256" key="2">
    <source>
        <dbReference type="ARBA" id="ARBA00022485"/>
    </source>
</evidence>
<evidence type="ECO:0000259" key="15">
    <source>
        <dbReference type="PROSITE" id="PS51918"/>
    </source>
</evidence>
<keyword evidence="6 12" id="KW-0408">Iron</keyword>
<organism evidence="16 17">
    <name type="scientific">candidate division TA06 bacterium</name>
    <dbReference type="NCBI Taxonomy" id="2250710"/>
    <lineage>
        <taxon>Bacteria</taxon>
        <taxon>Bacteria division TA06</taxon>
    </lineage>
</organism>
<dbReference type="NCBIfam" id="TIGR00089">
    <property type="entry name" value="MiaB/RimO family radical SAM methylthiotransferase"/>
    <property type="match status" value="1"/>
</dbReference>
<feature type="domain" description="Radical SAM core" evidence="15">
    <location>
        <begin position="153"/>
        <end position="380"/>
    </location>
</feature>
<evidence type="ECO:0000256" key="4">
    <source>
        <dbReference type="ARBA" id="ARBA00022691"/>
    </source>
</evidence>
<dbReference type="Gene3D" id="3.40.50.12160">
    <property type="entry name" value="Methylthiotransferase, N-terminal domain"/>
    <property type="match status" value="1"/>
</dbReference>
<dbReference type="EMBL" id="SOJN01000080">
    <property type="protein sequence ID" value="TET45590.1"/>
    <property type="molecule type" value="Genomic_DNA"/>
</dbReference>
<evidence type="ECO:0000256" key="1">
    <source>
        <dbReference type="ARBA" id="ARBA00003234"/>
    </source>
</evidence>
<dbReference type="Proteomes" id="UP000315525">
    <property type="component" value="Unassembled WGS sequence"/>
</dbReference>
<feature type="binding site" evidence="12">
    <location>
        <position position="60"/>
    </location>
    <ligand>
        <name>[4Fe-4S] cluster</name>
        <dbReference type="ChEBI" id="CHEBI:49883"/>
        <label>1</label>
    </ligand>
</feature>
<keyword evidence="12" id="KW-0963">Cytoplasm</keyword>
<dbReference type="Gene3D" id="3.80.30.20">
    <property type="entry name" value="tm_1862 like domain"/>
    <property type="match status" value="1"/>
</dbReference>
<dbReference type="InterPro" id="IPR007197">
    <property type="entry name" value="rSAM"/>
</dbReference>
<dbReference type="FunFam" id="3.80.30.20:FF:000001">
    <property type="entry name" value="tRNA-2-methylthio-N(6)-dimethylallyladenosine synthase 2"/>
    <property type="match status" value="1"/>
</dbReference>
<evidence type="ECO:0000259" key="13">
    <source>
        <dbReference type="PROSITE" id="PS50926"/>
    </source>
</evidence>
<dbReference type="Pfam" id="PF01938">
    <property type="entry name" value="TRAM"/>
    <property type="match status" value="1"/>
</dbReference>
<dbReference type="EC" id="2.8.4.3" evidence="8 12"/>
<dbReference type="PANTHER" id="PTHR43020">
    <property type="entry name" value="CDK5 REGULATORY SUBUNIT-ASSOCIATED PROTEIN 1"/>
    <property type="match status" value="1"/>
</dbReference>
<dbReference type="PANTHER" id="PTHR43020:SF2">
    <property type="entry name" value="MITOCHONDRIAL TRNA METHYLTHIOTRANSFERASE CDK5RAP1"/>
    <property type="match status" value="1"/>
</dbReference>
<accession>A0A523USS7</accession>
<keyword evidence="3 12" id="KW-0808">Transferase</keyword>
<reference evidence="16 17" key="1">
    <citation type="submission" date="2019-03" db="EMBL/GenBank/DDBJ databases">
        <title>Metabolic potential of uncultured bacteria and archaea associated with petroleum seepage in deep-sea sediments.</title>
        <authorList>
            <person name="Dong X."/>
            <person name="Hubert C."/>
        </authorList>
    </citation>
    <scope>NUCLEOTIDE SEQUENCE [LARGE SCALE GENOMIC DNA]</scope>
    <source>
        <strain evidence="16">E44_bin18</strain>
    </source>
</reference>
<dbReference type="HAMAP" id="MF_01864">
    <property type="entry name" value="tRNA_metthiotr_MiaB"/>
    <property type="match status" value="1"/>
</dbReference>
<dbReference type="Pfam" id="PF04055">
    <property type="entry name" value="Radical_SAM"/>
    <property type="match status" value="1"/>
</dbReference>
<dbReference type="CDD" id="cd01335">
    <property type="entry name" value="Radical_SAM"/>
    <property type="match status" value="1"/>
</dbReference>
<dbReference type="InterPro" id="IPR006638">
    <property type="entry name" value="Elp3/MiaA/NifB-like_rSAM"/>
</dbReference>
<dbReference type="PROSITE" id="PS51918">
    <property type="entry name" value="RADICAL_SAM"/>
    <property type="match status" value="1"/>
</dbReference>
<dbReference type="InterPro" id="IPR023404">
    <property type="entry name" value="rSAM_horseshoe"/>
</dbReference>
<feature type="binding site" evidence="12">
    <location>
        <position position="174"/>
    </location>
    <ligand>
        <name>[4Fe-4S] cluster</name>
        <dbReference type="ChEBI" id="CHEBI:49883"/>
        <label>2</label>
        <note>4Fe-4S-S-AdoMet</note>
    </ligand>
</feature>
<name>A0A523USS7_UNCT6</name>
<dbReference type="PROSITE" id="PS01278">
    <property type="entry name" value="MTTASE_RADICAL"/>
    <property type="match status" value="1"/>
</dbReference>
<dbReference type="SFLD" id="SFLDF00273">
    <property type="entry name" value="(dimethylallyl)adenosine_tRNA"/>
    <property type="match status" value="1"/>
</dbReference>
<keyword evidence="5 12" id="KW-0479">Metal-binding</keyword>
<evidence type="ECO:0000313" key="17">
    <source>
        <dbReference type="Proteomes" id="UP000315525"/>
    </source>
</evidence>
<evidence type="ECO:0000256" key="7">
    <source>
        <dbReference type="ARBA" id="ARBA00023014"/>
    </source>
</evidence>
<protein>
    <recommendedName>
        <fullName evidence="9 12">tRNA-2-methylthio-N(6)-dimethylallyladenosine synthase</fullName>
        <ecNumber evidence="8 12">2.8.4.3</ecNumber>
    </recommendedName>
    <alternativeName>
        <fullName evidence="11 12">(Dimethylallyl)adenosine tRNA methylthiotransferase MiaB</fullName>
    </alternativeName>
    <alternativeName>
        <fullName evidence="10 12">tRNA-i(6)A37 methylthiotransferase</fullName>
    </alternativeName>
</protein>
<dbReference type="InterPro" id="IPR038135">
    <property type="entry name" value="Methylthiotransferase_N_sf"/>
</dbReference>
<keyword evidence="7 12" id="KW-0411">Iron-sulfur</keyword>
<evidence type="ECO:0000256" key="3">
    <source>
        <dbReference type="ARBA" id="ARBA00022679"/>
    </source>
</evidence>
<dbReference type="SFLD" id="SFLDG01061">
    <property type="entry name" value="methylthiotransferase"/>
    <property type="match status" value="1"/>
</dbReference>
<dbReference type="SMART" id="SM00729">
    <property type="entry name" value="Elp3"/>
    <property type="match status" value="1"/>
</dbReference>
<comment type="subcellular location">
    <subcellularLocation>
        <location evidence="12">Cytoplasm</location>
    </subcellularLocation>
</comment>
<feature type="binding site" evidence="12">
    <location>
        <position position="94"/>
    </location>
    <ligand>
        <name>[4Fe-4S] cluster</name>
        <dbReference type="ChEBI" id="CHEBI:49883"/>
        <label>1</label>
    </ligand>
</feature>
<feature type="domain" description="TRAM" evidence="13">
    <location>
        <begin position="383"/>
        <end position="445"/>
    </location>
</feature>
<keyword evidence="12" id="KW-0819">tRNA processing</keyword>
<keyword evidence="4 12" id="KW-0949">S-adenosyl-L-methionine</keyword>
<feature type="binding site" evidence="12">
    <location>
        <position position="167"/>
    </location>
    <ligand>
        <name>[4Fe-4S] cluster</name>
        <dbReference type="ChEBI" id="CHEBI:49883"/>
        <label>2</label>
        <note>4Fe-4S-S-AdoMet</note>
    </ligand>
</feature>
<dbReference type="InterPro" id="IPR058240">
    <property type="entry name" value="rSAM_sf"/>
</dbReference>
<evidence type="ECO:0000256" key="8">
    <source>
        <dbReference type="ARBA" id="ARBA00033765"/>
    </source>
</evidence>
<evidence type="ECO:0000256" key="11">
    <source>
        <dbReference type="ARBA" id="ARBA00081141"/>
    </source>
</evidence>
<dbReference type="NCBIfam" id="TIGR01574">
    <property type="entry name" value="miaB-methiolase"/>
    <property type="match status" value="1"/>
</dbReference>
<comment type="subunit">
    <text evidence="12">Monomer.</text>
</comment>
<evidence type="ECO:0000256" key="12">
    <source>
        <dbReference type="HAMAP-Rule" id="MF_01864"/>
    </source>
</evidence>
<dbReference type="InterPro" id="IPR006463">
    <property type="entry name" value="MiaB_methiolase"/>
</dbReference>
<keyword evidence="2 12" id="KW-0004">4Fe-4S</keyword>
<dbReference type="SFLD" id="SFLDS00029">
    <property type="entry name" value="Radical_SAM"/>
    <property type="match status" value="1"/>
</dbReference>
<dbReference type="GO" id="GO:0051539">
    <property type="term" value="F:4 iron, 4 sulfur cluster binding"/>
    <property type="evidence" value="ECO:0007669"/>
    <property type="project" value="UniProtKB-UniRule"/>
</dbReference>
<dbReference type="Pfam" id="PF00919">
    <property type="entry name" value="UPF0004"/>
    <property type="match status" value="1"/>
</dbReference>
<dbReference type="GO" id="GO:0035597">
    <property type="term" value="F:tRNA-2-methylthio-N(6)-dimethylallyladenosine(37) synthase activity"/>
    <property type="evidence" value="ECO:0007669"/>
    <property type="project" value="UniProtKB-EC"/>
</dbReference>
<comment type="cofactor">
    <cofactor evidence="12">
        <name>[4Fe-4S] cluster</name>
        <dbReference type="ChEBI" id="CHEBI:49883"/>
    </cofactor>
    <text evidence="12">Binds 2 [4Fe-4S] clusters. One cluster is coordinated with 3 cysteines and an exchangeable S-adenosyl-L-methionine.</text>
</comment>
<evidence type="ECO:0000256" key="10">
    <source>
        <dbReference type="ARBA" id="ARBA00080698"/>
    </source>
</evidence>
<dbReference type="GO" id="GO:0046872">
    <property type="term" value="F:metal ion binding"/>
    <property type="evidence" value="ECO:0007669"/>
    <property type="project" value="UniProtKB-KW"/>
</dbReference>
<dbReference type="InterPro" id="IPR020612">
    <property type="entry name" value="Methylthiotransferase_CS"/>
</dbReference>
<proteinExistence type="inferred from homology"/>
<evidence type="ECO:0000313" key="16">
    <source>
        <dbReference type="EMBL" id="TET45590.1"/>
    </source>
</evidence>
<evidence type="ECO:0000259" key="14">
    <source>
        <dbReference type="PROSITE" id="PS51449"/>
    </source>
</evidence>
<evidence type="ECO:0000256" key="6">
    <source>
        <dbReference type="ARBA" id="ARBA00023004"/>
    </source>
</evidence>
<dbReference type="SFLD" id="SFLDG01082">
    <property type="entry name" value="B12-binding_domain_containing"/>
    <property type="match status" value="1"/>
</dbReference>
<evidence type="ECO:0000256" key="9">
    <source>
        <dbReference type="ARBA" id="ARBA00068570"/>
    </source>
</evidence>
<dbReference type="InterPro" id="IPR005839">
    <property type="entry name" value="Methylthiotransferase"/>
</dbReference>
<feature type="binding site" evidence="12">
    <location>
        <position position="171"/>
    </location>
    <ligand>
        <name>[4Fe-4S] cluster</name>
        <dbReference type="ChEBI" id="CHEBI:49883"/>
        <label>2</label>
        <note>4Fe-4S-S-AdoMet</note>
    </ligand>
</feature>
<feature type="binding site" evidence="12">
    <location>
        <position position="24"/>
    </location>
    <ligand>
        <name>[4Fe-4S] cluster</name>
        <dbReference type="ChEBI" id="CHEBI:49883"/>
        <label>1</label>
    </ligand>
</feature>
<sequence length="445" mass="50030">MPSREFKKSYEKSALRFYIKTYGCQMNKHDSSIVKGLLAKDGYEETNNPEDADLILLNTCSVRRHAEARAIGRANNLTNLKAKNPDLVIGIIGCLAQSKGAKVIQDAPCVDLVVGPDCYRDLPELIRSYTKSRRSVVLTEVRQSETYGDLNARPDAISAFIPIMRGCNNFCSYCIVPYTRGRERSRPAREIVGEVRELTRNDVKEITLIGQNVNSYNDGEHGFADLLRIVDSAVGDARIRFTTSHPRDLGDEVVSAIVECESVCEHIHLPLQSGSSRVLTLMNRGYTVEEYMEKVDTARRLVKGVALTTDLLVGFPGETDSDFKQTLDVVREIAFDFAYMFAYSTRKKTRAATMEGQVPREVRQERLKELIGIQNKITEERNRSLVSETVEVLVWGKSKNNPRENVGKSRTNKDIVFRGEAKAGDYVNVKVEELRGWTAYGRIVG</sequence>
<comment type="similarity">
    <text evidence="12">Belongs to the methylthiotransferase family. MiaB subfamily.</text>
</comment>
<evidence type="ECO:0000256" key="5">
    <source>
        <dbReference type="ARBA" id="ARBA00022723"/>
    </source>
</evidence>
<dbReference type="GO" id="GO:0005829">
    <property type="term" value="C:cytosol"/>
    <property type="evidence" value="ECO:0007669"/>
    <property type="project" value="TreeGrafter"/>
</dbReference>
<dbReference type="PROSITE" id="PS50926">
    <property type="entry name" value="TRAM"/>
    <property type="match status" value="1"/>
</dbReference>
<dbReference type="PROSITE" id="PS51449">
    <property type="entry name" value="MTTASE_N"/>
    <property type="match status" value="1"/>
</dbReference>
<comment type="catalytic activity">
    <reaction evidence="12">
        <text>N(6)-dimethylallyladenosine(37) in tRNA + (sulfur carrier)-SH + AH2 + 2 S-adenosyl-L-methionine = 2-methylsulfanyl-N(6)-dimethylallyladenosine(37) in tRNA + (sulfur carrier)-H + 5'-deoxyadenosine + L-methionine + A + S-adenosyl-L-homocysteine + 2 H(+)</text>
        <dbReference type="Rhea" id="RHEA:37067"/>
        <dbReference type="Rhea" id="RHEA-COMP:10375"/>
        <dbReference type="Rhea" id="RHEA-COMP:10376"/>
        <dbReference type="Rhea" id="RHEA-COMP:14737"/>
        <dbReference type="Rhea" id="RHEA-COMP:14739"/>
        <dbReference type="ChEBI" id="CHEBI:13193"/>
        <dbReference type="ChEBI" id="CHEBI:15378"/>
        <dbReference type="ChEBI" id="CHEBI:17319"/>
        <dbReference type="ChEBI" id="CHEBI:17499"/>
        <dbReference type="ChEBI" id="CHEBI:29917"/>
        <dbReference type="ChEBI" id="CHEBI:57844"/>
        <dbReference type="ChEBI" id="CHEBI:57856"/>
        <dbReference type="ChEBI" id="CHEBI:59789"/>
        <dbReference type="ChEBI" id="CHEBI:64428"/>
        <dbReference type="ChEBI" id="CHEBI:74415"/>
        <dbReference type="ChEBI" id="CHEBI:74417"/>
        <dbReference type="EC" id="2.8.4.3"/>
    </reaction>
</comment>